<name>A0ABY9CDY5_VITVI</name>
<evidence type="ECO:0000256" key="2">
    <source>
        <dbReference type="ARBA" id="ARBA00022692"/>
    </source>
</evidence>
<feature type="compositionally biased region" description="Low complexity" evidence="5">
    <location>
        <begin position="14"/>
        <end position="28"/>
    </location>
</feature>
<evidence type="ECO:0000313" key="7">
    <source>
        <dbReference type="EMBL" id="WJZ93543.1"/>
    </source>
</evidence>
<keyword evidence="4 6" id="KW-0472">Membrane</keyword>
<keyword evidence="2 6" id="KW-0812">Transmembrane</keyword>
<protein>
    <submittedName>
        <fullName evidence="7">Uncharacterized protein</fullName>
    </submittedName>
</protein>
<reference evidence="7 8" key="1">
    <citation type="journal article" date="2023" name="Hortic Res">
        <title>The complete reference genome for grapevine (Vitis vinifera L.) genetics and breeding.</title>
        <authorList>
            <person name="Shi X."/>
            <person name="Cao S."/>
            <person name="Wang X."/>
            <person name="Huang S."/>
            <person name="Wang Y."/>
            <person name="Liu Z."/>
            <person name="Liu W."/>
            <person name="Leng X."/>
            <person name="Peng Y."/>
            <person name="Wang N."/>
            <person name="Wang Y."/>
            <person name="Ma Z."/>
            <person name="Xu X."/>
            <person name="Zhang F."/>
            <person name="Xue H."/>
            <person name="Zhong H."/>
            <person name="Wang Y."/>
            <person name="Zhang K."/>
            <person name="Velt A."/>
            <person name="Avia K."/>
            <person name="Holtgrawe D."/>
            <person name="Grimplet J."/>
            <person name="Matus J.T."/>
            <person name="Ware D."/>
            <person name="Wu X."/>
            <person name="Wang H."/>
            <person name="Liu C."/>
            <person name="Fang Y."/>
            <person name="Rustenholz C."/>
            <person name="Cheng Z."/>
            <person name="Xiao H."/>
            <person name="Zhou Y."/>
        </authorList>
    </citation>
    <scope>NUCLEOTIDE SEQUENCE [LARGE SCALE GENOMIC DNA]</scope>
    <source>
        <strain evidence="8">cv. Pinot noir / PN40024</strain>
        <tissue evidence="7">Leaf</tissue>
    </source>
</reference>
<sequence length="225" mass="23470">MTAHEFVVVAAQAVAEAEPSSPESKQSAGDGGSGIGGKTRLLDLDAKPPSVYSRAISSASIFVLVAFVLSMYLIVEHLAAYDQPEEQKLLIGLILMVPVYALESFLSLLDSNAAFNCQIIRDYSATASFHSPPSVPSTQSTRRAPSPISLGTPVAFASSSCLAAHRPVPGRISSPIAIFSLSSAFVTAPPHPILTPLLISSPPSVRVTPPRWSSAASGFAPVTLS</sequence>
<dbReference type="InterPro" id="IPR005178">
    <property type="entry name" value="Ostalpha/TMEM184C"/>
</dbReference>
<evidence type="ECO:0000256" key="1">
    <source>
        <dbReference type="ARBA" id="ARBA00004141"/>
    </source>
</evidence>
<keyword evidence="3 6" id="KW-1133">Transmembrane helix</keyword>
<keyword evidence="8" id="KW-1185">Reference proteome</keyword>
<dbReference type="Proteomes" id="UP001227230">
    <property type="component" value="Chromosome 8"/>
</dbReference>
<feature type="transmembrane region" description="Helical" evidence="6">
    <location>
        <begin position="87"/>
        <end position="109"/>
    </location>
</feature>
<accession>A0ABY9CDY5</accession>
<evidence type="ECO:0000256" key="6">
    <source>
        <dbReference type="SAM" id="Phobius"/>
    </source>
</evidence>
<proteinExistence type="predicted"/>
<evidence type="ECO:0000256" key="3">
    <source>
        <dbReference type="ARBA" id="ARBA00022989"/>
    </source>
</evidence>
<organism evidence="7 8">
    <name type="scientific">Vitis vinifera</name>
    <name type="common">Grape</name>
    <dbReference type="NCBI Taxonomy" id="29760"/>
    <lineage>
        <taxon>Eukaryota</taxon>
        <taxon>Viridiplantae</taxon>
        <taxon>Streptophyta</taxon>
        <taxon>Embryophyta</taxon>
        <taxon>Tracheophyta</taxon>
        <taxon>Spermatophyta</taxon>
        <taxon>Magnoliopsida</taxon>
        <taxon>eudicotyledons</taxon>
        <taxon>Gunneridae</taxon>
        <taxon>Pentapetalae</taxon>
        <taxon>rosids</taxon>
        <taxon>Vitales</taxon>
        <taxon>Vitaceae</taxon>
        <taxon>Viteae</taxon>
        <taxon>Vitis</taxon>
    </lineage>
</organism>
<comment type="subcellular location">
    <subcellularLocation>
        <location evidence="1">Membrane</location>
        <topology evidence="1">Multi-pass membrane protein</topology>
    </subcellularLocation>
</comment>
<evidence type="ECO:0000256" key="4">
    <source>
        <dbReference type="ARBA" id="ARBA00023136"/>
    </source>
</evidence>
<feature type="transmembrane region" description="Helical" evidence="6">
    <location>
        <begin position="51"/>
        <end position="75"/>
    </location>
</feature>
<evidence type="ECO:0000313" key="8">
    <source>
        <dbReference type="Proteomes" id="UP001227230"/>
    </source>
</evidence>
<gene>
    <name evidence="7" type="ORF">VitviT2T_012474</name>
</gene>
<dbReference type="PANTHER" id="PTHR23423">
    <property type="entry name" value="ORGANIC SOLUTE TRANSPORTER-RELATED"/>
    <property type="match status" value="1"/>
</dbReference>
<dbReference type="Pfam" id="PF03619">
    <property type="entry name" value="Solute_trans_a"/>
    <property type="match status" value="1"/>
</dbReference>
<evidence type="ECO:0000256" key="5">
    <source>
        <dbReference type="SAM" id="MobiDB-lite"/>
    </source>
</evidence>
<dbReference type="EMBL" id="CP126655">
    <property type="protein sequence ID" value="WJZ93543.1"/>
    <property type="molecule type" value="Genomic_DNA"/>
</dbReference>
<feature type="region of interest" description="Disordered" evidence="5">
    <location>
        <begin position="14"/>
        <end position="34"/>
    </location>
</feature>